<dbReference type="Gene3D" id="2.20.28.10">
    <property type="match status" value="1"/>
</dbReference>
<reference evidence="2 3" key="1">
    <citation type="submission" date="2010-08" db="EMBL/GenBank/DDBJ databases">
        <authorList>
            <consortium name="US DOE Joint Genome Institute (JGI-PGF)"/>
            <person name="Lucas S."/>
            <person name="Copeland A."/>
            <person name="Lapidus A."/>
            <person name="Cheng J.-F."/>
            <person name="Bruce D."/>
            <person name="Goodwin L."/>
            <person name="Pitluck S."/>
            <person name="Land M.L."/>
            <person name="Hauser L."/>
            <person name="Chang Y.-J."/>
            <person name="Anderson I.J."/>
            <person name="Johnson E."/>
            <person name="Mulhopadhyay B."/>
            <person name="Kyrpides N."/>
            <person name="Woyke T.J."/>
        </authorList>
    </citation>
    <scope>NUCLEOTIDE SEQUENCE [LARGE SCALE GENOMIC DNA]</scope>
    <source>
        <strain evidence="2 3">6</strain>
    </source>
</reference>
<dbReference type="eggNOG" id="ENOG50336YZ">
    <property type="taxonomic scope" value="Bacteria"/>
</dbReference>
<dbReference type="HOGENOM" id="CLU_128747_4_1_9"/>
<reference evidence="2 3" key="2">
    <citation type="submission" date="2012-02" db="EMBL/GenBank/DDBJ databases">
        <title>Improved High-Quality Draft sequence of Eubacterium cellulosolvens 6.</title>
        <authorList>
            <consortium name="US DOE Joint Genome Institute"/>
            <person name="Lucas S."/>
            <person name="Han J."/>
            <person name="Lapidus A."/>
            <person name="Cheng J.-F."/>
            <person name="Goodwin L."/>
            <person name="Pitluck S."/>
            <person name="Peters L."/>
            <person name="Mikhailova N."/>
            <person name="Gu W."/>
            <person name="Detter J.C."/>
            <person name="Han C."/>
            <person name="Tapia R."/>
            <person name="Land M."/>
            <person name="Hauser L."/>
            <person name="Kyrpides N."/>
            <person name="Ivanova N."/>
            <person name="Pagani I."/>
            <person name="Johnson E."/>
            <person name="Mukhopadhyay B."/>
            <person name="Anderson I."/>
            <person name="Woyke T."/>
        </authorList>
    </citation>
    <scope>NUCLEOTIDE SEQUENCE [LARGE SCALE GENOMIC DNA]</scope>
    <source>
        <strain evidence="2 3">6</strain>
    </source>
</reference>
<dbReference type="InterPro" id="IPR024934">
    <property type="entry name" value="Rubredoxin-like_dom"/>
</dbReference>
<keyword evidence="3" id="KW-1185">Reference proteome</keyword>
<evidence type="ECO:0000313" key="3">
    <source>
        <dbReference type="Proteomes" id="UP000005753"/>
    </source>
</evidence>
<sequence length="52" mass="5989">MAVYKCRACGYVFDEEKEGRSIRDIDVCPRCGQPDDRFVLVEESEEAEEDAE</sequence>
<gene>
    <name evidence="2" type="ORF">EubceDRAFT1_2732</name>
</gene>
<dbReference type="PROSITE" id="PS50903">
    <property type="entry name" value="RUBREDOXIN_LIKE"/>
    <property type="match status" value="1"/>
</dbReference>
<dbReference type="AlphaFoldDB" id="I5AXB1"/>
<accession>I5AXB1</accession>
<organism evidence="2 3">
    <name type="scientific">Eubacterium cellulosolvens (strain ATCC 43171 / JCM 9499 / 6)</name>
    <name type="common">Cillobacterium cellulosolvens</name>
    <dbReference type="NCBI Taxonomy" id="633697"/>
    <lineage>
        <taxon>Bacteria</taxon>
        <taxon>Bacillati</taxon>
        <taxon>Bacillota</taxon>
        <taxon>Clostridia</taxon>
        <taxon>Eubacteriales</taxon>
        <taxon>Eubacteriaceae</taxon>
        <taxon>Eubacterium</taxon>
    </lineage>
</organism>
<evidence type="ECO:0000259" key="1">
    <source>
        <dbReference type="PROSITE" id="PS50903"/>
    </source>
</evidence>
<evidence type="ECO:0000313" key="2">
    <source>
        <dbReference type="EMBL" id="EIM58434.1"/>
    </source>
</evidence>
<name>I5AXB1_EUBC6</name>
<dbReference type="OrthoDB" id="9758182at2"/>
<dbReference type="SUPFAM" id="SSF57802">
    <property type="entry name" value="Rubredoxin-like"/>
    <property type="match status" value="1"/>
</dbReference>
<dbReference type="Proteomes" id="UP000005753">
    <property type="component" value="Chromosome"/>
</dbReference>
<proteinExistence type="predicted"/>
<dbReference type="GO" id="GO:0005506">
    <property type="term" value="F:iron ion binding"/>
    <property type="evidence" value="ECO:0007669"/>
    <property type="project" value="InterPro"/>
</dbReference>
<protein>
    <recommendedName>
        <fullName evidence="1">Rubredoxin-like domain-containing protein</fullName>
    </recommendedName>
</protein>
<feature type="domain" description="Rubredoxin-like" evidence="1">
    <location>
        <begin position="1"/>
        <end position="41"/>
    </location>
</feature>
<dbReference type="CDD" id="cd00350">
    <property type="entry name" value="rubredoxin_like"/>
    <property type="match status" value="1"/>
</dbReference>
<dbReference type="EMBL" id="CM001487">
    <property type="protein sequence ID" value="EIM58434.1"/>
    <property type="molecule type" value="Genomic_DNA"/>
</dbReference>
<dbReference type="STRING" id="633697.EubceDRAFT1_2732"/>